<dbReference type="InterPro" id="IPR001509">
    <property type="entry name" value="Epimerase_deHydtase"/>
</dbReference>
<accession>A0A9D1VZQ9</accession>
<reference evidence="2" key="1">
    <citation type="journal article" date="2021" name="PeerJ">
        <title>Extensive microbial diversity within the chicken gut microbiome revealed by metagenomics and culture.</title>
        <authorList>
            <person name="Gilroy R."/>
            <person name="Ravi A."/>
            <person name="Getino M."/>
            <person name="Pursley I."/>
            <person name="Horton D.L."/>
            <person name="Alikhan N.F."/>
            <person name="Baker D."/>
            <person name="Gharbi K."/>
            <person name="Hall N."/>
            <person name="Watson M."/>
            <person name="Adriaenssens E.M."/>
            <person name="Foster-Nyarko E."/>
            <person name="Jarju S."/>
            <person name="Secka A."/>
            <person name="Antonio M."/>
            <person name="Oren A."/>
            <person name="Chaudhuri R.R."/>
            <person name="La Ragione R."/>
            <person name="Hildebrand F."/>
            <person name="Pallen M.J."/>
        </authorList>
    </citation>
    <scope>NUCLEOTIDE SEQUENCE</scope>
    <source>
        <strain evidence="2">2189</strain>
    </source>
</reference>
<reference evidence="2" key="2">
    <citation type="submission" date="2021-04" db="EMBL/GenBank/DDBJ databases">
        <authorList>
            <person name="Gilroy R."/>
        </authorList>
    </citation>
    <scope>NUCLEOTIDE SEQUENCE</scope>
    <source>
        <strain evidence="2">2189</strain>
    </source>
</reference>
<feature type="domain" description="Ketoreductase" evidence="1">
    <location>
        <begin position="5"/>
        <end position="184"/>
    </location>
</feature>
<proteinExistence type="predicted"/>
<evidence type="ECO:0000313" key="2">
    <source>
        <dbReference type="EMBL" id="HIX49985.1"/>
    </source>
</evidence>
<dbReference type="EMBL" id="DXEW01000005">
    <property type="protein sequence ID" value="HIX49985.1"/>
    <property type="molecule type" value="Genomic_DNA"/>
</dbReference>
<dbReference type="InterPro" id="IPR057326">
    <property type="entry name" value="KR_dom"/>
</dbReference>
<dbReference type="Gene3D" id="3.40.50.720">
    <property type="entry name" value="NAD(P)-binding Rossmann-like Domain"/>
    <property type="match status" value="1"/>
</dbReference>
<dbReference type="Proteomes" id="UP000886847">
    <property type="component" value="Unassembled WGS sequence"/>
</dbReference>
<dbReference type="InterPro" id="IPR036291">
    <property type="entry name" value="NAD(P)-bd_dom_sf"/>
</dbReference>
<sequence>MFRDYTYIVTGCTGHVGNVLTKKLLAEGCRVVGFARSPKKAAVVFKEKAPEFVYGDITDPNDIEKLFVGEGPFAVIHTAAKVSIGEDARSELEKVTVRGTQNLVDACLRHPVKKFLHISSTEAIPHGITLREDLSNYVPEPSKAITDYAGTKSEADAIVLRAVQEHGLDASLLLLASVLGPGDYSNGHMTQMMIEFMEGRLPASVNGGYNDFDIRDVADVLPAIVEKSKKGESYLFANHPDKINDILSVISSITERKLPPTLPLWVAYVGLPFLYIGNKIQKKRPLYTSASLATLRADTNFPIGKAQKEFGYSPRPLEETVRDHVEFLIQNHMVQL</sequence>
<name>A0A9D1VZQ9_9FIRM</name>
<gene>
    <name evidence="2" type="ORF">H9851_01730</name>
</gene>
<dbReference type="InterPro" id="IPR051783">
    <property type="entry name" value="NAD(P)-dependent_oxidoreduct"/>
</dbReference>
<dbReference type="AlphaFoldDB" id="A0A9D1VZQ9"/>
<comment type="caution">
    <text evidence="2">The sequence shown here is derived from an EMBL/GenBank/DDBJ whole genome shotgun (WGS) entry which is preliminary data.</text>
</comment>
<dbReference type="PANTHER" id="PTHR48079">
    <property type="entry name" value="PROTEIN YEEZ"/>
    <property type="match status" value="1"/>
</dbReference>
<dbReference type="GO" id="GO:0005737">
    <property type="term" value="C:cytoplasm"/>
    <property type="evidence" value="ECO:0007669"/>
    <property type="project" value="TreeGrafter"/>
</dbReference>
<organism evidence="2 3">
    <name type="scientific">Candidatus Borkfalkia faecavium</name>
    <dbReference type="NCBI Taxonomy" id="2838508"/>
    <lineage>
        <taxon>Bacteria</taxon>
        <taxon>Bacillati</taxon>
        <taxon>Bacillota</taxon>
        <taxon>Clostridia</taxon>
        <taxon>Christensenellales</taxon>
        <taxon>Christensenellaceae</taxon>
        <taxon>Candidatus Borkfalkia</taxon>
    </lineage>
</organism>
<evidence type="ECO:0000313" key="3">
    <source>
        <dbReference type="Proteomes" id="UP000886847"/>
    </source>
</evidence>
<dbReference type="SMART" id="SM00822">
    <property type="entry name" value="PKS_KR"/>
    <property type="match status" value="1"/>
</dbReference>
<dbReference type="GO" id="GO:0004029">
    <property type="term" value="F:aldehyde dehydrogenase (NAD+) activity"/>
    <property type="evidence" value="ECO:0007669"/>
    <property type="project" value="TreeGrafter"/>
</dbReference>
<protein>
    <submittedName>
        <fullName evidence="2">NAD-dependent epimerase/dehydratase family protein</fullName>
    </submittedName>
</protein>
<evidence type="ECO:0000259" key="1">
    <source>
        <dbReference type="SMART" id="SM00822"/>
    </source>
</evidence>
<dbReference type="PANTHER" id="PTHR48079:SF6">
    <property type="entry name" value="NAD(P)-BINDING DOMAIN-CONTAINING PROTEIN-RELATED"/>
    <property type="match status" value="1"/>
</dbReference>
<dbReference type="Pfam" id="PF01370">
    <property type="entry name" value="Epimerase"/>
    <property type="match status" value="1"/>
</dbReference>
<dbReference type="SUPFAM" id="SSF51735">
    <property type="entry name" value="NAD(P)-binding Rossmann-fold domains"/>
    <property type="match status" value="1"/>
</dbReference>